<keyword evidence="3" id="KW-1185">Reference proteome</keyword>
<gene>
    <name evidence="2" type="ORF">LHJ74_05830</name>
</gene>
<evidence type="ECO:0000256" key="1">
    <source>
        <dbReference type="SAM" id="MobiDB-lite"/>
    </source>
</evidence>
<dbReference type="RefSeq" id="WP_260216422.1">
    <property type="nucleotide sequence ID" value="NZ_JAJAGO010000002.1"/>
</dbReference>
<dbReference type="CDD" id="cd05829">
    <property type="entry name" value="Sortase_F"/>
    <property type="match status" value="1"/>
</dbReference>
<name>A0ABT2JNJ1_9ACTN</name>
<protein>
    <recommendedName>
        <fullName evidence="4">Class F sortase</fullName>
    </recommendedName>
</protein>
<proteinExistence type="predicted"/>
<evidence type="ECO:0000313" key="3">
    <source>
        <dbReference type="Proteomes" id="UP001156389"/>
    </source>
</evidence>
<dbReference type="EMBL" id="JAJAGO010000002">
    <property type="protein sequence ID" value="MCT2589453.1"/>
    <property type="molecule type" value="Genomic_DNA"/>
</dbReference>
<evidence type="ECO:0008006" key="4">
    <source>
        <dbReference type="Google" id="ProtNLM"/>
    </source>
</evidence>
<reference evidence="2 3" key="1">
    <citation type="submission" date="2021-10" db="EMBL/GenBank/DDBJ databases">
        <title>Streptomyces gossypii sp. nov., isolated from soil collected from cotton field.</title>
        <authorList>
            <person name="Ge X."/>
            <person name="Chen X."/>
            <person name="Liu W."/>
        </authorList>
    </citation>
    <scope>NUCLEOTIDE SEQUENCE [LARGE SCALE GENOMIC DNA]</scope>
    <source>
        <strain evidence="2 3">N2-109</strain>
    </source>
</reference>
<organism evidence="2 3">
    <name type="scientific">Streptomyces gossypii</name>
    <dbReference type="NCBI Taxonomy" id="2883101"/>
    <lineage>
        <taxon>Bacteria</taxon>
        <taxon>Bacillati</taxon>
        <taxon>Actinomycetota</taxon>
        <taxon>Actinomycetes</taxon>
        <taxon>Kitasatosporales</taxon>
        <taxon>Streptomycetaceae</taxon>
        <taxon>Streptomyces</taxon>
    </lineage>
</organism>
<dbReference type="InterPro" id="IPR023365">
    <property type="entry name" value="Sortase_dom-sf"/>
</dbReference>
<comment type="caution">
    <text evidence="2">The sequence shown here is derived from an EMBL/GenBank/DDBJ whole genome shotgun (WGS) entry which is preliminary data.</text>
</comment>
<feature type="region of interest" description="Disordered" evidence="1">
    <location>
        <begin position="54"/>
        <end position="74"/>
    </location>
</feature>
<dbReference type="InterPro" id="IPR042001">
    <property type="entry name" value="Sortase_F"/>
</dbReference>
<dbReference type="Proteomes" id="UP001156389">
    <property type="component" value="Unassembled WGS sequence"/>
</dbReference>
<accession>A0ABT2JNJ1</accession>
<dbReference type="Gene3D" id="2.40.260.10">
    <property type="entry name" value="Sortase"/>
    <property type="match status" value="1"/>
</dbReference>
<evidence type="ECO:0000313" key="2">
    <source>
        <dbReference type="EMBL" id="MCT2589453.1"/>
    </source>
</evidence>
<sequence length="231" mass="23606">MPTRHERLSLRGRRLEAAALVGSVLLTVLLCRLAPAEAERGAVASDRGVSYAATGARSDAVSGERAAEGLPRSAPTRLRIARTDTDVRVTDVAGVPGEGGPPEPVRAAAGRVVWYRGGPSPGEPGPALLAGPLGTRGGRAALAGLGGLRRGAVIDIWRSDGSLARFVVDRVTRYGAPRPGTAGVGRGGGRFPGEEVYGGTERPELRLIGRADAATDGAGVVIFAHLTATPA</sequence>